<evidence type="ECO:0000313" key="6">
    <source>
        <dbReference type="Proteomes" id="UP000542210"/>
    </source>
</evidence>
<comment type="caution">
    <text evidence="5">The sequence shown here is derived from an EMBL/GenBank/DDBJ whole genome shotgun (WGS) entry which is preliminary data.</text>
</comment>
<feature type="region of interest" description="Disordered" evidence="2">
    <location>
        <begin position="3431"/>
        <end position="3461"/>
    </location>
</feature>
<feature type="region of interest" description="Disordered" evidence="2">
    <location>
        <begin position="2622"/>
        <end position="2654"/>
    </location>
</feature>
<feature type="domain" description="ABC toxin N-terminal" evidence="4">
    <location>
        <begin position="2045"/>
        <end position="2168"/>
    </location>
</feature>
<evidence type="ECO:0000256" key="2">
    <source>
        <dbReference type="SAM" id="MobiDB-lite"/>
    </source>
</evidence>
<feature type="region of interest" description="Disordered" evidence="2">
    <location>
        <begin position="2242"/>
        <end position="2369"/>
    </location>
</feature>
<feature type="compositionally biased region" description="Basic and acidic residues" evidence="2">
    <location>
        <begin position="2338"/>
        <end position="2357"/>
    </location>
</feature>
<dbReference type="Proteomes" id="UP000542210">
    <property type="component" value="Unassembled WGS sequence"/>
</dbReference>
<feature type="compositionally biased region" description="Gly residues" evidence="2">
    <location>
        <begin position="2262"/>
        <end position="2271"/>
    </location>
</feature>
<evidence type="ECO:0000256" key="1">
    <source>
        <dbReference type="SAM" id="Coils"/>
    </source>
</evidence>
<evidence type="ECO:0000259" key="3">
    <source>
        <dbReference type="Pfam" id="PF18276"/>
    </source>
</evidence>
<sequence>MALIVVRLFPAGGEAMSGADFAAFLTGLTIRAVDLNVSAPEAQIGVPAAYTAPQDPAHPEIPHPSTTIVQHTSFDILTGFSYQAAATAVIAVAPPNPPASRPEHATRDIRLEITRNGTIVDRRVYMNVPEATGTIPANRALFPGLEPTGLYLGLPGPGRAIDPADAYVELPADGSAPPYDQVLNAVARVLGDDPGGTLALAPLTVNQARHVAREIVWNQKFRPLPGPTGGRLGDLYTNPTDDGENAERGRFEATLTAYYATGDADAERLTTYVVALATAVECEARSTAATEAGLTFPVLPGQTATGERHQRVRVKLTAIPAASRLTVPARYFYALGAGLPATYDADQRYRAAILADDERLRTMLVAARDAHIIAETPPSSPPGLPAGQPPVADAPPVGIAAAVRRLRALGDTGGSPASLPVTGDVQALLNAWRAVGAADIDAAFWDGIVGTQPSGHLELVMCALTRGYIVPVGNVPLRTKLRAALGIGSATAAAAVQEPAWRAAFRNDPAWPANLPDFTRPGSDEERLTAFVAEVRKFFTLAATVSPVTSDAPGAPPLIRVPSGDPVNRFTAAYAARAGSAFVFGGSWDAGHRDAAVADVAQALFPGDARARRRLDAALRAIDELTRLAAAVPEPVRFSVMEALYARGFTTRDQIAALTGRAFRDALTGTVAFDLADALMDAAGGPAGESSSEDEPFTPVNPDGCLVDCVPPEHLSPFGPVAYLHALLSLPVDATCDDPGSAEAGTLGGLVSARRGPLGDLAVTSANATTPLPVVDLANECLEALAADPGSARGAVHDTATGDLAGHRLGGEDGHDPATLFAALPEHSTPAVPVAVPAAYEALRQDAAHPLLPYVQGLDVNRSHLEALGTCRYEVTRAFRRDITELALDPALEPEGFRANLWRLPLRLDLALEYLCLSREEYEIFYARDLSSGGDEGGVRVWRVYGFPGPRVGRVPWTQVVVRIPEFLERTGITWCDLIDLWRARIVPFGRLTPHGEGHGDGGEGEDPFPECEPCHLDRYALDFGRDPEGGLRRIAVVIRLWRTLRGARLPLTAGELADVVKVLGLFDSGGSVDPAFVRQLAAFQLLRDEFGVPLRGRPPRHGATGTARTPLLALWTGPDDPHWDWAVGALLDAVRRAAVRRYRCRPRPAEFLEVLAANLGPLSRLAGFDPDTPADTWHARPAHTLRFAEVLAKLYASDLGVGELLFLTTTDDHLQGDDPFPLQPPNEALDDPLALPDDDGPGSLWSLRAALLAVTGDADHEKDGQGETGPDRRAHHEADDGSAEAAEAAEGAQGADAAEGTNSVRADRDGTGPGEASGGRDVAAAWTWTRIDATLRARLGYAPVGDDPLYVLGARFFPSVLESEGVPVPQADRRWRVELPGSPPAMWNTPADGPFRYVGGALTAGVPLRTADVIAKLARVRRLTPAERTAVRELVAGPRAVLAPFGFLFEDFEESLRYLAEEADERRRFAHFQHAVARTMARCHAVAGHLAAHVHAVTGRTRQGTAAAAFRLLAHLHGDENRATGPWESADGHTPDVTWPRPTGGAFAALLALTGTGLLGEFSPAGGAGVVWRELRGPLRAFGVPGDVRDTTNAPVPGVIPALDVAASDVQGRFIVIRNGFAMSDAAADALGGAQGYTVRWTGSLLVEEGGRYAFWAGAPVPDGEIPPRDGTEGRRWRVVLRRGQRTWVLLAKDWPGRSDAPRFHVDLDLRRGAYDLEIEFARTRPDFDDPDDIVAATTGFQLSYAGPDSGGEPVAVPRARLYRRTQEPLTLDAGIEILTGNERAGLAGRYTGSLRDIRRTYQRAFKALLLAHRLGLSADPVSDDGGSELDHLLARPDRFSGAAYHRDGGGFAVHLAGFDPGLLPVADPYLTPGPALDQRAAPSVPRRQALTDWWERLFDYTVVRAAARTSPERPLWLLFHESAEEHPDLEGDLLRYLGVSPARTPLVLRYRTDGGGIEITSDDLVDERWPVRVWHADLLLRKILRRFLVADIRAARPDLWADADPGAPPDQTSGNANLTRFVADGLIENGRPRRYADLAALSDGLRARGRAALLAHLTRLDRVTLPTGEAARRPEELAGLLLIDVEAGPRERATRVEEAIGAVQTFVNRARLGLEPGFTPAPGFLALWDARYARHHVWEACERRRAYRENWVDVDELAEARRSEAFAFLEDRLRRVTLTRPEPGGLEYWAAPPAPEHPGVQALQVRDPSTLRRVDPRGHGFELLGTPDRHARPSWLAALGTARSSPGDTDGEPGHPPGGVPGHGPEGGPGQPPGGVPGHASDGGPGQPPGGVPGHAPEGGPGQPPGDVPDQGAGSPPGHTPHPLPAGDHGPGPRADAVHADAVRAEDGNGDRDGDGNGDGEGSERGSGAGLVWWVEAAVRLGTRFLRVAAAGEPPADGVPGVLLFPDTAPSSCCAECGREHGPLVDEYYFWLADARWFAAPQQDSLWPWHDPEQLPTLLAWRGRDQVRLAWCRVHHGEFGTPRFSAEGVRVTGPAALLFTGRADDSLTFTVQNGQTPTGHPADPPPGFRYDLASDDAIALPQVPPPPPPLPPTGPVHPGGLPAYPYFAYHAPGAPLTPRDPYGPALAVAAALRAHCRPEAALRWYELAFDPLRGDASWLNCGRDTPHDDDPQDAPAGGRRRRGKAAQEAELRAHRDGVRARLGRCCADSTAASEERVRRRSITLHYLETLLEWGDAWLRHRPSPESFAQARVLFAAAARLLGERPRHVVEPDGSAPGRVDDFRPHPAPPNPRLLSLYDLVADRLALIRACLTAERLPARHMPYLGATGLVDGWVEPAGTAGACPDDDVCLPASPYRFAFQISRARELAAYVRTLGAALQQAYERGDAEYLQSLRADHERQLQASAIALRQAQWRDADWQVQALAKTKQIAQTNRRYYAALVEAGLNRGENDYQALTEQSVASHGTGIPLEATGQALGFIPDIWLGVAGLGPLNANQLPLGTKLAGVFATAARIAGTVGTIASITAGERLTQAGWERREEEWRHQVEVLDLEIEQIERQILGAERRRDAALHELNDQRLRLEQALDVEQVLRDRLTGHALYLWLQRETAALYWRAYELALRGARQAQRAFNFERGHTGAEFLDTPLWDGLHEGLLAGERLELAVRRMEQTYLDLNVREYELVKHISLRLDRPLEFLRLQTTGACEIDLPEWLFDQDYPGHYMRRVRNVSLSIPCVVGPYTGVHARLTLLSSTTRVRPELIRPPGECCPPEHDRGHRPDCPPCGHGAGCGCRTRCGCRTAAEPPGDGYTLLPGDPRAVREYAAREAVATSTGQADPGVFEVNFRDERYLPFEYHGAVSRWLLELPQENNRFDLATVSDVILHLNYTAREGGEALREAATRASRDRLPGDGLRVFDVEHDLPDAWYALQRRDRPRTLPLSLSRAMFPFRPDGEGLRVEAVEFFIEAPHADPSHHHTIRYRPPRDHGGHGGDERHRQGRREEADEFEEVSCVASADWPGLFHGVLTRVGRGVLTDHESSLGTVEVPDAFGRVCRVWLLCGYVSTGCAPGRCACPGDGRPCGH</sequence>
<dbReference type="InterPro" id="IPR046839">
    <property type="entry name" value="ABC_toxin_N"/>
</dbReference>
<dbReference type="Pfam" id="PF18276">
    <property type="entry name" value="TcA_TcB_BD"/>
    <property type="match status" value="1"/>
</dbReference>
<keyword evidence="6" id="KW-1185">Reference proteome</keyword>
<name>A0A7W7DFH7_9ACTN</name>
<reference evidence="5 6" key="1">
    <citation type="submission" date="2020-08" db="EMBL/GenBank/DDBJ databases">
        <title>Sequencing the genomes of 1000 actinobacteria strains.</title>
        <authorList>
            <person name="Klenk H.-P."/>
        </authorList>
    </citation>
    <scope>NUCLEOTIDE SEQUENCE [LARGE SCALE GENOMIC DNA]</scope>
    <source>
        <strain evidence="5 6">DSM 45784</strain>
    </source>
</reference>
<feature type="compositionally biased region" description="Low complexity" evidence="2">
    <location>
        <begin position="1284"/>
        <end position="1301"/>
    </location>
</feature>
<gene>
    <name evidence="5" type="ORF">BJ982_007489</name>
</gene>
<organism evidence="5 6">
    <name type="scientific">Sphaerisporangium siamense</name>
    <dbReference type="NCBI Taxonomy" id="795645"/>
    <lineage>
        <taxon>Bacteria</taxon>
        <taxon>Bacillati</taxon>
        <taxon>Actinomycetota</taxon>
        <taxon>Actinomycetes</taxon>
        <taxon>Streptosporangiales</taxon>
        <taxon>Streptosporangiaceae</taxon>
        <taxon>Sphaerisporangium</taxon>
    </lineage>
</organism>
<proteinExistence type="predicted"/>
<dbReference type="Pfam" id="PF20220">
    <property type="entry name" value="ABC_toxin_N"/>
    <property type="match status" value="1"/>
</dbReference>
<accession>A0A7W7DFH7</accession>
<feature type="compositionally biased region" description="Gly residues" evidence="2">
    <location>
        <begin position="2359"/>
        <end position="2369"/>
    </location>
</feature>
<dbReference type="InterPro" id="IPR040840">
    <property type="entry name" value="TcA_TcB_BD"/>
</dbReference>
<evidence type="ECO:0008006" key="7">
    <source>
        <dbReference type="Google" id="ProtNLM"/>
    </source>
</evidence>
<feature type="compositionally biased region" description="Basic and acidic residues" evidence="2">
    <location>
        <begin position="3440"/>
        <end position="3460"/>
    </location>
</feature>
<feature type="domain" description="Tc toxin complex TcA C-terminal TcB-binding" evidence="3">
    <location>
        <begin position="3019"/>
        <end position="3347"/>
    </location>
</feature>
<evidence type="ECO:0000259" key="4">
    <source>
        <dbReference type="Pfam" id="PF20220"/>
    </source>
</evidence>
<feature type="region of interest" description="Disordered" evidence="2">
    <location>
        <begin position="1217"/>
        <end position="1241"/>
    </location>
</feature>
<evidence type="ECO:0000313" key="5">
    <source>
        <dbReference type="EMBL" id="MBB4705945.1"/>
    </source>
</evidence>
<dbReference type="RefSeq" id="WP_184887970.1">
    <property type="nucleotide sequence ID" value="NZ_BOOV01000003.1"/>
</dbReference>
<dbReference type="EMBL" id="JACHND010000001">
    <property type="protein sequence ID" value="MBB4705945.1"/>
    <property type="molecule type" value="Genomic_DNA"/>
</dbReference>
<keyword evidence="1" id="KW-0175">Coiled coil</keyword>
<feature type="region of interest" description="Disordered" evidence="2">
    <location>
        <begin position="1257"/>
        <end position="1321"/>
    </location>
</feature>
<protein>
    <recommendedName>
        <fullName evidence="7">Insecticidal toxin complex protein</fullName>
    </recommendedName>
</protein>
<feature type="coiled-coil region" evidence="1">
    <location>
        <begin position="3000"/>
        <end position="3034"/>
    </location>
</feature>
<feature type="compositionally biased region" description="Basic and acidic residues" evidence="2">
    <location>
        <begin position="1258"/>
        <end position="1280"/>
    </location>
</feature>